<evidence type="ECO:0000256" key="9">
    <source>
        <dbReference type="ARBA" id="ARBA00023136"/>
    </source>
</evidence>
<evidence type="ECO:0000256" key="7">
    <source>
        <dbReference type="ARBA" id="ARBA00022840"/>
    </source>
</evidence>
<dbReference type="GO" id="GO:0005524">
    <property type="term" value="F:ATP binding"/>
    <property type="evidence" value="ECO:0007669"/>
    <property type="project" value="UniProtKB-KW"/>
</dbReference>
<protein>
    <submittedName>
        <fullName evidence="12">Monosaccharide ABC transporter ATP-binding protein, CUT2 family</fullName>
    </submittedName>
</protein>
<dbReference type="InterPro" id="IPR003439">
    <property type="entry name" value="ABC_transporter-like_ATP-bd"/>
</dbReference>
<dbReference type="InterPro" id="IPR017871">
    <property type="entry name" value="ABC_transporter-like_CS"/>
</dbReference>
<keyword evidence="13" id="KW-1185">Reference proteome</keyword>
<dbReference type="PROSITE" id="PS50893">
    <property type="entry name" value="ABC_TRANSPORTER_2"/>
    <property type="match status" value="2"/>
</dbReference>
<keyword evidence="9" id="KW-0472">Membrane</keyword>
<evidence type="ECO:0000256" key="6">
    <source>
        <dbReference type="ARBA" id="ARBA00022741"/>
    </source>
</evidence>
<dbReference type="CDD" id="cd03215">
    <property type="entry name" value="ABC_Carb_Monos_II"/>
    <property type="match status" value="1"/>
</dbReference>
<sequence length="529" mass="56456">MPALHHPLVDPTSKSRGKPVTTDPILIATGVAKHYGAVAALRDASLSVLPGEVHALMGANGAGKSTLVKILTGAVRPSAGSIRIRGREHTVRSPAEARRAGLVSVYQEPSLIPDLDVLANLRLTDTPVEPFRAFVEELGVPDLDLSETARDIPLAVLRVLDLARALAIEPDVLLLDEMTAALPANLAERVLDVVKRQSRSGRSVIFISHRFIEIQALCDRATILRDGETVGVVDIVPRIEERIVELMLGAKVEKTRIRAAATTGASPIAAGPARLAVRHLQVGTKLNDVSFDLANGEVAGVVALEGQGQDELFAVLSGSIRPSGGEVLVDGARVAFAHPADAIQAGIAYVPGDRSEALLGHRSVRENIALPFSARLRNWGPIDMRREQQTVLKAIERLQIDTRAQREVQRLSGGNQQKVTIARWVAAGARTILCFDPTRGIDVGTKRQIYQLMRELAGQGHSVLYYTSELEEVQLVCDRAIVIFGGRVVDVLPVALADEAALTRAAYGLPRDAAPAGVLAGTQDGAAAP</sequence>
<dbReference type="Gene3D" id="3.40.50.300">
    <property type="entry name" value="P-loop containing nucleotide triphosphate hydrolases"/>
    <property type="match status" value="2"/>
</dbReference>
<dbReference type="InterPro" id="IPR027417">
    <property type="entry name" value="P-loop_NTPase"/>
</dbReference>
<comment type="similarity">
    <text evidence="1">Belongs to the ABC transporter superfamily.</text>
</comment>
<feature type="domain" description="ABC transporter" evidence="11">
    <location>
        <begin position="257"/>
        <end position="510"/>
    </location>
</feature>
<dbReference type="CDD" id="cd03216">
    <property type="entry name" value="ABC_Carb_Monos_I"/>
    <property type="match status" value="1"/>
</dbReference>
<keyword evidence="8" id="KW-1278">Translocase</keyword>
<keyword evidence="7 12" id="KW-0067">ATP-binding</keyword>
<proteinExistence type="inferred from homology"/>
<evidence type="ECO:0000256" key="1">
    <source>
        <dbReference type="ARBA" id="ARBA00005417"/>
    </source>
</evidence>
<evidence type="ECO:0000256" key="10">
    <source>
        <dbReference type="SAM" id="MobiDB-lite"/>
    </source>
</evidence>
<evidence type="ECO:0000313" key="12">
    <source>
        <dbReference type="EMBL" id="SHG28806.1"/>
    </source>
</evidence>
<dbReference type="SMART" id="SM00382">
    <property type="entry name" value="AAA"/>
    <property type="match status" value="1"/>
</dbReference>
<organism evidence="12 13">
    <name type="scientific">Kaistia soli DSM 19436</name>
    <dbReference type="NCBI Taxonomy" id="1122133"/>
    <lineage>
        <taxon>Bacteria</taxon>
        <taxon>Pseudomonadati</taxon>
        <taxon>Pseudomonadota</taxon>
        <taxon>Alphaproteobacteria</taxon>
        <taxon>Hyphomicrobiales</taxon>
        <taxon>Kaistiaceae</taxon>
        <taxon>Kaistia</taxon>
    </lineage>
</organism>
<evidence type="ECO:0000256" key="5">
    <source>
        <dbReference type="ARBA" id="ARBA00022737"/>
    </source>
</evidence>
<evidence type="ECO:0000256" key="3">
    <source>
        <dbReference type="ARBA" id="ARBA00022475"/>
    </source>
</evidence>
<keyword evidence="4" id="KW-0762">Sugar transport</keyword>
<dbReference type="EMBL" id="FQUP01000004">
    <property type="protein sequence ID" value="SHG28806.1"/>
    <property type="molecule type" value="Genomic_DNA"/>
</dbReference>
<keyword evidence="3" id="KW-1003">Cell membrane</keyword>
<reference evidence="12 13" key="1">
    <citation type="submission" date="2016-11" db="EMBL/GenBank/DDBJ databases">
        <authorList>
            <person name="Jaros S."/>
            <person name="Januszkiewicz K."/>
            <person name="Wedrychowicz H."/>
        </authorList>
    </citation>
    <scope>NUCLEOTIDE SEQUENCE [LARGE SCALE GENOMIC DNA]</scope>
    <source>
        <strain evidence="12 13">DSM 19436</strain>
    </source>
</reference>
<dbReference type="Proteomes" id="UP000184485">
    <property type="component" value="Unassembled WGS sequence"/>
</dbReference>
<dbReference type="STRING" id="1122133.SAMN02745157_3921"/>
<dbReference type="PROSITE" id="PS00211">
    <property type="entry name" value="ABC_TRANSPORTER_1"/>
    <property type="match status" value="1"/>
</dbReference>
<accession>A0A1M5IKN3</accession>
<keyword evidence="2" id="KW-0813">Transport</keyword>
<keyword evidence="5" id="KW-0677">Repeat</keyword>
<dbReference type="AlphaFoldDB" id="A0A1M5IKN3"/>
<dbReference type="InterPro" id="IPR050107">
    <property type="entry name" value="ABC_carbohydrate_import_ATPase"/>
</dbReference>
<feature type="domain" description="ABC transporter" evidence="11">
    <location>
        <begin position="26"/>
        <end position="251"/>
    </location>
</feature>
<evidence type="ECO:0000256" key="8">
    <source>
        <dbReference type="ARBA" id="ARBA00022967"/>
    </source>
</evidence>
<evidence type="ECO:0000256" key="2">
    <source>
        <dbReference type="ARBA" id="ARBA00022448"/>
    </source>
</evidence>
<dbReference type="GO" id="GO:0016887">
    <property type="term" value="F:ATP hydrolysis activity"/>
    <property type="evidence" value="ECO:0007669"/>
    <property type="project" value="InterPro"/>
</dbReference>
<keyword evidence="6" id="KW-0547">Nucleotide-binding</keyword>
<gene>
    <name evidence="12" type="ORF">SAMN02745157_3921</name>
</gene>
<feature type="region of interest" description="Disordered" evidence="10">
    <location>
        <begin position="1"/>
        <end position="21"/>
    </location>
</feature>
<dbReference type="Pfam" id="PF00005">
    <property type="entry name" value="ABC_tran"/>
    <property type="match status" value="2"/>
</dbReference>
<evidence type="ECO:0000313" key="13">
    <source>
        <dbReference type="Proteomes" id="UP000184485"/>
    </source>
</evidence>
<dbReference type="SUPFAM" id="SSF52540">
    <property type="entry name" value="P-loop containing nucleoside triphosphate hydrolases"/>
    <property type="match status" value="2"/>
</dbReference>
<name>A0A1M5IKN3_9HYPH</name>
<dbReference type="PANTHER" id="PTHR43790">
    <property type="entry name" value="CARBOHYDRATE TRANSPORT ATP-BINDING PROTEIN MG119-RELATED"/>
    <property type="match status" value="1"/>
</dbReference>
<evidence type="ECO:0000256" key="4">
    <source>
        <dbReference type="ARBA" id="ARBA00022597"/>
    </source>
</evidence>
<evidence type="ECO:0000259" key="11">
    <source>
        <dbReference type="PROSITE" id="PS50893"/>
    </source>
</evidence>
<dbReference type="InterPro" id="IPR003593">
    <property type="entry name" value="AAA+_ATPase"/>
</dbReference>
<dbReference type="PANTHER" id="PTHR43790:SF3">
    <property type="entry name" value="D-ALLOSE IMPORT ATP-BINDING PROTEIN ALSA-RELATED"/>
    <property type="match status" value="1"/>
</dbReference>